<evidence type="ECO:0000313" key="3">
    <source>
        <dbReference type="Proteomes" id="UP001519460"/>
    </source>
</evidence>
<reference evidence="2 3" key="1">
    <citation type="journal article" date="2023" name="Sci. Data">
        <title>Genome assembly of the Korean intertidal mud-creeper Batillaria attramentaria.</title>
        <authorList>
            <person name="Patra A.K."/>
            <person name="Ho P.T."/>
            <person name="Jun S."/>
            <person name="Lee S.J."/>
            <person name="Kim Y."/>
            <person name="Won Y.J."/>
        </authorList>
    </citation>
    <scope>NUCLEOTIDE SEQUENCE [LARGE SCALE GENOMIC DNA]</scope>
    <source>
        <strain evidence="2">Wonlab-2016</strain>
    </source>
</reference>
<accession>A0ABD0LJZ4</accession>
<dbReference type="AlphaFoldDB" id="A0ABD0LJZ4"/>
<organism evidence="2 3">
    <name type="scientific">Batillaria attramentaria</name>
    <dbReference type="NCBI Taxonomy" id="370345"/>
    <lineage>
        <taxon>Eukaryota</taxon>
        <taxon>Metazoa</taxon>
        <taxon>Spiralia</taxon>
        <taxon>Lophotrochozoa</taxon>
        <taxon>Mollusca</taxon>
        <taxon>Gastropoda</taxon>
        <taxon>Caenogastropoda</taxon>
        <taxon>Sorbeoconcha</taxon>
        <taxon>Cerithioidea</taxon>
        <taxon>Batillariidae</taxon>
        <taxon>Batillaria</taxon>
    </lineage>
</organism>
<sequence>MNSTPAPTEAQSALIPNVRGKSKSKIPLHAPPALEQTGSHSQRHELRHQALVNNLSAHTHAQTEVHATPDPWSPRHTACPLGVYLTVHTARPLDKPGRSAQSCYVMCDVCADSRKQGAILAGAVASSLTCLGKKTQTNRRHWSLH</sequence>
<feature type="region of interest" description="Disordered" evidence="1">
    <location>
        <begin position="1"/>
        <end position="44"/>
    </location>
</feature>
<keyword evidence="3" id="KW-1185">Reference proteome</keyword>
<proteinExistence type="predicted"/>
<comment type="caution">
    <text evidence="2">The sequence shown here is derived from an EMBL/GenBank/DDBJ whole genome shotgun (WGS) entry which is preliminary data.</text>
</comment>
<dbReference type="EMBL" id="JACVVK020000043">
    <property type="protein sequence ID" value="KAK7499611.1"/>
    <property type="molecule type" value="Genomic_DNA"/>
</dbReference>
<evidence type="ECO:0000256" key="1">
    <source>
        <dbReference type="SAM" id="MobiDB-lite"/>
    </source>
</evidence>
<name>A0ABD0LJZ4_9CAEN</name>
<protein>
    <submittedName>
        <fullName evidence="2">Uncharacterized protein</fullName>
    </submittedName>
</protein>
<dbReference type="Proteomes" id="UP001519460">
    <property type="component" value="Unassembled WGS sequence"/>
</dbReference>
<gene>
    <name evidence="2" type="ORF">BaRGS_00009263</name>
</gene>
<evidence type="ECO:0000313" key="2">
    <source>
        <dbReference type="EMBL" id="KAK7499611.1"/>
    </source>
</evidence>
<feature type="compositionally biased region" description="Polar residues" evidence="1">
    <location>
        <begin position="1"/>
        <end position="11"/>
    </location>
</feature>